<name>A0A9Q1Q6R5_9CARY</name>
<dbReference type="EMBL" id="JAKOGI010000806">
    <property type="protein sequence ID" value="KAJ8430335.1"/>
    <property type="molecule type" value="Genomic_DNA"/>
</dbReference>
<accession>A0A9Q1Q6R5</accession>
<evidence type="ECO:0000313" key="2">
    <source>
        <dbReference type="Proteomes" id="UP001153076"/>
    </source>
</evidence>
<proteinExistence type="predicted"/>
<organism evidence="1 2">
    <name type="scientific">Carnegiea gigantea</name>
    <dbReference type="NCBI Taxonomy" id="171969"/>
    <lineage>
        <taxon>Eukaryota</taxon>
        <taxon>Viridiplantae</taxon>
        <taxon>Streptophyta</taxon>
        <taxon>Embryophyta</taxon>
        <taxon>Tracheophyta</taxon>
        <taxon>Spermatophyta</taxon>
        <taxon>Magnoliopsida</taxon>
        <taxon>eudicotyledons</taxon>
        <taxon>Gunneridae</taxon>
        <taxon>Pentapetalae</taxon>
        <taxon>Caryophyllales</taxon>
        <taxon>Cactineae</taxon>
        <taxon>Cactaceae</taxon>
        <taxon>Cactoideae</taxon>
        <taxon>Echinocereeae</taxon>
        <taxon>Carnegiea</taxon>
    </lineage>
</organism>
<dbReference type="AlphaFoldDB" id="A0A9Q1Q6R5"/>
<keyword evidence="2" id="KW-1185">Reference proteome</keyword>
<protein>
    <submittedName>
        <fullName evidence="1">Uncharacterized protein</fullName>
    </submittedName>
</protein>
<evidence type="ECO:0000313" key="1">
    <source>
        <dbReference type="EMBL" id="KAJ8430335.1"/>
    </source>
</evidence>
<gene>
    <name evidence="1" type="ORF">Cgig2_008428</name>
</gene>
<comment type="caution">
    <text evidence="1">The sequence shown here is derived from an EMBL/GenBank/DDBJ whole genome shotgun (WGS) entry which is preliminary data.</text>
</comment>
<reference evidence="1" key="1">
    <citation type="submission" date="2022-04" db="EMBL/GenBank/DDBJ databases">
        <title>Carnegiea gigantea Genome sequencing and assembly v2.</title>
        <authorList>
            <person name="Copetti D."/>
            <person name="Sanderson M.J."/>
            <person name="Burquez A."/>
            <person name="Wojciechowski M.F."/>
        </authorList>
    </citation>
    <scope>NUCLEOTIDE SEQUENCE</scope>
    <source>
        <strain evidence="1">SGP5-SGP5p</strain>
        <tissue evidence="1">Aerial part</tissue>
    </source>
</reference>
<dbReference type="Proteomes" id="UP001153076">
    <property type="component" value="Unassembled WGS sequence"/>
</dbReference>
<sequence length="180" mass="20160">MTVQYYQTFHGLEGDNIEPLIMETTHRAACPVVRGKAAFMWNLQGEIGVFIVVYGLPAEILCARYSISVVDLCHSWNGTEPQVPGEKLVPSSQIWFSFMWKKCNSTFGHGAQRNGLLHKGLDKSTNPVPDHALIHLKNRHTASDDDVALSFDIEIVMEAGGTPYEQQKVVSWSIYLNKLI</sequence>